<gene>
    <name evidence="9" type="primary">LOC115209537</name>
</gene>
<keyword evidence="4" id="KW-0862">Zinc</keyword>
<accession>A0A6P7S6W1</accession>
<dbReference type="PROSITE" id="PS50157">
    <property type="entry name" value="ZINC_FINGER_C2H2_2"/>
    <property type="match status" value="1"/>
</dbReference>
<dbReference type="PANTHER" id="PTHR12522:SF4">
    <property type="entry name" value="ZINC FINGER PROTEIN ELBOW"/>
    <property type="match status" value="1"/>
</dbReference>
<name>A0A6P7S6W1_9MOLL</name>
<sequence length="580" mass="60126">MIAPRLDACIPHCIPGKLFEHLFDLDQQLDLGGAGRMVGVFLNCTPRLLSMRLQLQLGGQKLGLLDAKKSPLALLAQTCSSIGKDTSPSSKQIIPPIEKKENGSSDLKEKSLKDLHHSEKSIDIKRNSENGEKKESGRESGKPGFRTIPPKEIPPLVPISSSSSERTSVSSPTTEVHSGSHKSSSSSSSLSSSESSVNCSSISRPMSANCTSASLTSSGRMSMGSVSDLSHPDSAGITKTSLSQHTPSLLTHSSLVGGGLKSASHPSLLSTLPAASLASYGCLPLVGHGIPMDAAGNSPVYPSHLAAHAGLSLASAAAAVAANSSPLKLGAQPSAVSPYFAYARVRTPTGATTLVPVCRDPYCTNCQMTLQNAHLSSTCTSPGCTQCAHEKSLLQTSSLGLTSAAGLPMLSSVSTLGTPGAALTANPSLGFGTSFYPHSMLGTQLPYICSWVAGNDYCGKRFSTSEELLQHLRTHTTVNDTAALAASYNLSFPSVSLPSCHGQYTTTGSISPNSLRRTYPTSISPVGSLLSAARYHPYKTPYTSVPSGVSGGIPLNSIGGAYLSPYSTLYGHRLGAAAVP</sequence>
<feature type="compositionally biased region" description="Polar residues" evidence="6">
    <location>
        <begin position="204"/>
        <end position="228"/>
    </location>
</feature>
<dbReference type="RefSeq" id="XP_029633831.1">
    <property type="nucleotide sequence ID" value="XM_029777971.2"/>
</dbReference>
<dbReference type="InterPro" id="IPR013087">
    <property type="entry name" value="Znf_C2H2_type"/>
</dbReference>
<evidence type="ECO:0000256" key="2">
    <source>
        <dbReference type="ARBA" id="ARBA00022723"/>
    </source>
</evidence>
<feature type="compositionally biased region" description="Low complexity" evidence="6">
    <location>
        <begin position="181"/>
        <end position="203"/>
    </location>
</feature>
<dbReference type="Gene3D" id="3.30.160.60">
    <property type="entry name" value="Classic Zinc Finger"/>
    <property type="match status" value="1"/>
</dbReference>
<keyword evidence="2" id="KW-0479">Metal-binding</keyword>
<evidence type="ECO:0000313" key="9">
    <source>
        <dbReference type="RefSeq" id="XP_029633831.1"/>
    </source>
</evidence>
<dbReference type="KEGG" id="osn:115209537"/>
<evidence type="ECO:0000256" key="4">
    <source>
        <dbReference type="ARBA" id="ARBA00022833"/>
    </source>
</evidence>
<dbReference type="AlphaFoldDB" id="A0A6P7S6W1"/>
<feature type="region of interest" description="Disordered" evidence="6">
    <location>
        <begin position="81"/>
        <end position="245"/>
    </location>
</feature>
<dbReference type="GO" id="GO:0045892">
    <property type="term" value="P:negative regulation of DNA-templated transcription"/>
    <property type="evidence" value="ECO:0007669"/>
    <property type="project" value="TreeGrafter"/>
</dbReference>
<evidence type="ECO:0000259" key="7">
    <source>
        <dbReference type="PROSITE" id="PS50157"/>
    </source>
</evidence>
<dbReference type="GO" id="GO:0005634">
    <property type="term" value="C:nucleus"/>
    <property type="evidence" value="ECO:0007669"/>
    <property type="project" value="TreeGrafter"/>
</dbReference>
<reference evidence="9" key="1">
    <citation type="submission" date="2025-08" db="UniProtKB">
        <authorList>
            <consortium name="RefSeq"/>
        </authorList>
    </citation>
    <scope>IDENTIFICATION</scope>
</reference>
<dbReference type="PANTHER" id="PTHR12522">
    <property type="entry name" value="ZINC-FINGER PROTEIN NOLZ1-RELATED"/>
    <property type="match status" value="1"/>
</dbReference>
<feature type="compositionally biased region" description="Low complexity" evidence="6">
    <location>
        <begin position="160"/>
        <end position="174"/>
    </location>
</feature>
<proteinExistence type="inferred from homology"/>
<evidence type="ECO:0000256" key="5">
    <source>
        <dbReference type="PROSITE-ProRule" id="PRU00042"/>
    </source>
</evidence>
<feature type="compositionally biased region" description="Polar residues" evidence="6">
    <location>
        <begin position="81"/>
        <end position="92"/>
    </location>
</feature>
<dbReference type="GO" id="GO:0008270">
    <property type="term" value="F:zinc ion binding"/>
    <property type="evidence" value="ECO:0007669"/>
    <property type="project" value="UniProtKB-KW"/>
</dbReference>
<evidence type="ECO:0000256" key="3">
    <source>
        <dbReference type="ARBA" id="ARBA00022771"/>
    </source>
</evidence>
<dbReference type="Proteomes" id="UP000515154">
    <property type="component" value="Linkage group LG3"/>
</dbReference>
<keyword evidence="3 5" id="KW-0863">Zinc-finger</keyword>
<dbReference type="InterPro" id="IPR051520">
    <property type="entry name" value="Elbow/Noc_ZnFinger"/>
</dbReference>
<evidence type="ECO:0000256" key="6">
    <source>
        <dbReference type="SAM" id="MobiDB-lite"/>
    </source>
</evidence>
<evidence type="ECO:0000256" key="1">
    <source>
        <dbReference type="ARBA" id="ARBA00010144"/>
    </source>
</evidence>
<evidence type="ECO:0000313" key="8">
    <source>
        <dbReference type="Proteomes" id="UP000515154"/>
    </source>
</evidence>
<organism evidence="8 9">
    <name type="scientific">Octopus sinensis</name>
    <name type="common">East Asian common octopus</name>
    <dbReference type="NCBI Taxonomy" id="2607531"/>
    <lineage>
        <taxon>Eukaryota</taxon>
        <taxon>Metazoa</taxon>
        <taxon>Spiralia</taxon>
        <taxon>Lophotrochozoa</taxon>
        <taxon>Mollusca</taxon>
        <taxon>Cephalopoda</taxon>
        <taxon>Coleoidea</taxon>
        <taxon>Octopodiformes</taxon>
        <taxon>Octopoda</taxon>
        <taxon>Incirrata</taxon>
        <taxon>Octopodidae</taxon>
        <taxon>Octopus</taxon>
    </lineage>
</organism>
<comment type="similarity">
    <text evidence="1">Belongs to the Elbow/Noc family.</text>
</comment>
<keyword evidence="8" id="KW-1185">Reference proteome</keyword>
<protein>
    <submittedName>
        <fullName evidence="9">Zinc finger protein Noc-like</fullName>
    </submittedName>
</protein>
<feature type="compositionally biased region" description="Basic and acidic residues" evidence="6">
    <location>
        <begin position="97"/>
        <end position="141"/>
    </location>
</feature>
<feature type="domain" description="C2H2-type" evidence="7">
    <location>
        <begin position="447"/>
        <end position="480"/>
    </location>
</feature>